<name>J4I2R4_9APHY</name>
<dbReference type="OrthoDB" id="552049at2759"/>
<dbReference type="InterPro" id="IPR036869">
    <property type="entry name" value="J_dom_sf"/>
</dbReference>
<reference evidence="3 4" key="1">
    <citation type="journal article" date="2012" name="Appl. Environ. Microbiol.">
        <title>Short-read sequencing for genomic analysis of the brown rot fungus Fibroporia radiculosa.</title>
        <authorList>
            <person name="Tang J.D."/>
            <person name="Perkins A.D."/>
            <person name="Sonstegard T.S."/>
            <person name="Schroeder S.G."/>
            <person name="Burgess S.C."/>
            <person name="Diehl S.V."/>
        </authorList>
    </citation>
    <scope>NUCLEOTIDE SEQUENCE [LARGE SCALE GENOMIC DNA]</scope>
    <source>
        <strain evidence="3 4">TFFH 294</strain>
    </source>
</reference>
<dbReference type="PRINTS" id="PR00625">
    <property type="entry name" value="JDOMAIN"/>
</dbReference>
<feature type="domain" description="J" evidence="2">
    <location>
        <begin position="7"/>
        <end position="65"/>
    </location>
</feature>
<dbReference type="InParanoid" id="J4I2R4"/>
<dbReference type="PROSITE" id="PS50076">
    <property type="entry name" value="DNAJ_2"/>
    <property type="match status" value="1"/>
</dbReference>
<dbReference type="PANTHER" id="PTHR45006:SF1">
    <property type="entry name" value="DNAJ-LIKE PROTEIN 1"/>
    <property type="match status" value="1"/>
</dbReference>
<dbReference type="GO" id="GO:0016558">
    <property type="term" value="P:protein import into peroxisome matrix"/>
    <property type="evidence" value="ECO:0007669"/>
    <property type="project" value="TreeGrafter"/>
</dbReference>
<proteinExistence type="predicted"/>
<evidence type="ECO:0000313" key="4">
    <source>
        <dbReference type="Proteomes" id="UP000006352"/>
    </source>
</evidence>
<dbReference type="InterPro" id="IPR052814">
    <property type="entry name" value="Peroxisomal_DnaJ"/>
</dbReference>
<evidence type="ECO:0000259" key="2">
    <source>
        <dbReference type="PROSITE" id="PS50076"/>
    </source>
</evidence>
<protein>
    <recommendedName>
        <fullName evidence="2">J domain-containing protein</fullName>
    </recommendedName>
</protein>
<dbReference type="STRING" id="599839.J4I2R4"/>
<dbReference type="InterPro" id="IPR001623">
    <property type="entry name" value="DnaJ_domain"/>
</dbReference>
<gene>
    <name evidence="3" type="ORF">FIBRA_08434</name>
</gene>
<evidence type="ECO:0000313" key="3">
    <source>
        <dbReference type="EMBL" id="CCM06192.1"/>
    </source>
</evidence>
<keyword evidence="4" id="KW-1185">Reference proteome</keyword>
<dbReference type="GeneID" id="24101092"/>
<dbReference type="RefSeq" id="XP_012185475.1">
    <property type="nucleotide sequence ID" value="XM_012330085.1"/>
</dbReference>
<sequence>MAPVETEYYDLLGVAPDVNDTDLKKAYRKQAIKFHPDKNPSPDAEEKFKDIRDVGAHPGLQHRKDETYTIPLTGSLET</sequence>
<feature type="region of interest" description="Disordered" evidence="1">
    <location>
        <begin position="55"/>
        <end position="78"/>
    </location>
</feature>
<dbReference type="PANTHER" id="PTHR45006">
    <property type="entry name" value="DNAJ-LIKE PROTEIN 1"/>
    <property type="match status" value="1"/>
</dbReference>
<dbReference type="HOGENOM" id="CLU_2622062_0_0_1"/>
<dbReference type="EMBL" id="HE797242">
    <property type="protein sequence ID" value="CCM06192.1"/>
    <property type="molecule type" value="Genomic_DNA"/>
</dbReference>
<dbReference type="Pfam" id="PF00226">
    <property type="entry name" value="DnaJ"/>
    <property type="match status" value="1"/>
</dbReference>
<dbReference type="GO" id="GO:0005829">
    <property type="term" value="C:cytosol"/>
    <property type="evidence" value="ECO:0007669"/>
    <property type="project" value="TreeGrafter"/>
</dbReference>
<accession>J4I2R4</accession>
<dbReference type="AlphaFoldDB" id="J4I2R4"/>
<dbReference type="SUPFAM" id="SSF46565">
    <property type="entry name" value="Chaperone J-domain"/>
    <property type="match status" value="1"/>
</dbReference>
<dbReference type="SMART" id="SM00271">
    <property type="entry name" value="DnaJ"/>
    <property type="match status" value="1"/>
</dbReference>
<dbReference type="Gene3D" id="1.10.287.110">
    <property type="entry name" value="DnaJ domain"/>
    <property type="match status" value="1"/>
</dbReference>
<dbReference type="CDD" id="cd06257">
    <property type="entry name" value="DnaJ"/>
    <property type="match status" value="1"/>
</dbReference>
<dbReference type="Proteomes" id="UP000006352">
    <property type="component" value="Unassembled WGS sequence"/>
</dbReference>
<evidence type="ECO:0000256" key="1">
    <source>
        <dbReference type="SAM" id="MobiDB-lite"/>
    </source>
</evidence>
<organism evidence="3 4">
    <name type="scientific">Fibroporia radiculosa</name>
    <dbReference type="NCBI Taxonomy" id="599839"/>
    <lineage>
        <taxon>Eukaryota</taxon>
        <taxon>Fungi</taxon>
        <taxon>Dikarya</taxon>
        <taxon>Basidiomycota</taxon>
        <taxon>Agaricomycotina</taxon>
        <taxon>Agaricomycetes</taxon>
        <taxon>Polyporales</taxon>
        <taxon>Fibroporiaceae</taxon>
        <taxon>Fibroporia</taxon>
    </lineage>
</organism>